<reference evidence="1 2" key="1">
    <citation type="submission" date="2014-11" db="EMBL/GenBank/DDBJ databases">
        <title>Genetic blueprint of the zoonotic pathogen Toxocara canis.</title>
        <authorList>
            <person name="Zhu X.-Q."/>
            <person name="Korhonen P.K."/>
            <person name="Cai H."/>
            <person name="Young N.D."/>
            <person name="Nejsum P."/>
            <person name="von Samson-Himmelstjerna G."/>
            <person name="Boag P.R."/>
            <person name="Tan P."/>
            <person name="Li Q."/>
            <person name="Min J."/>
            <person name="Yang Y."/>
            <person name="Wang X."/>
            <person name="Fang X."/>
            <person name="Hall R.S."/>
            <person name="Hofmann A."/>
            <person name="Sternberg P.W."/>
            <person name="Jex A.R."/>
            <person name="Gasser R.B."/>
        </authorList>
    </citation>
    <scope>NUCLEOTIDE SEQUENCE [LARGE SCALE GENOMIC DNA]</scope>
    <source>
        <strain evidence="1">PN_DK_2014</strain>
    </source>
</reference>
<comment type="caution">
    <text evidence="1">The sequence shown here is derived from an EMBL/GenBank/DDBJ whole genome shotgun (WGS) entry which is preliminary data.</text>
</comment>
<accession>A0A0B2URN1</accession>
<feature type="non-terminal residue" evidence="1">
    <location>
        <position position="1"/>
    </location>
</feature>
<dbReference type="AlphaFoldDB" id="A0A0B2URN1"/>
<protein>
    <submittedName>
        <fullName evidence="1">Uncharacterized protein</fullName>
    </submittedName>
</protein>
<feature type="non-terminal residue" evidence="1">
    <location>
        <position position="128"/>
    </location>
</feature>
<name>A0A0B2URN1_TOXCA</name>
<dbReference type="EMBL" id="JPKZ01003882">
    <property type="protein sequence ID" value="KHN72063.1"/>
    <property type="molecule type" value="Genomic_DNA"/>
</dbReference>
<proteinExistence type="predicted"/>
<evidence type="ECO:0000313" key="2">
    <source>
        <dbReference type="Proteomes" id="UP000031036"/>
    </source>
</evidence>
<sequence length="128" mass="14901">RQELPLRRYISTVFWKNVPYRAQHPYSSATQYGEIIRHGECGDLSLKYPSSGQLRIWRLKRVNFKPFASSVNFEQRLDESMRCAIPVHVQKTTLMPTHVTVAHGNTRRKVQSEQMWSGTWDVGNPQLS</sequence>
<organism evidence="1 2">
    <name type="scientific">Toxocara canis</name>
    <name type="common">Canine roundworm</name>
    <dbReference type="NCBI Taxonomy" id="6265"/>
    <lineage>
        <taxon>Eukaryota</taxon>
        <taxon>Metazoa</taxon>
        <taxon>Ecdysozoa</taxon>
        <taxon>Nematoda</taxon>
        <taxon>Chromadorea</taxon>
        <taxon>Rhabditida</taxon>
        <taxon>Spirurina</taxon>
        <taxon>Ascaridomorpha</taxon>
        <taxon>Ascaridoidea</taxon>
        <taxon>Toxocaridae</taxon>
        <taxon>Toxocara</taxon>
    </lineage>
</organism>
<keyword evidence="2" id="KW-1185">Reference proteome</keyword>
<gene>
    <name evidence="1" type="ORF">Tcan_01066</name>
</gene>
<evidence type="ECO:0000313" key="1">
    <source>
        <dbReference type="EMBL" id="KHN72063.1"/>
    </source>
</evidence>
<dbReference type="Proteomes" id="UP000031036">
    <property type="component" value="Unassembled WGS sequence"/>
</dbReference>